<keyword evidence="2" id="KW-0597">Phosphoprotein</keyword>
<protein>
    <recommendedName>
        <fullName evidence="8">Beta-catenin-like protein 1</fullName>
    </recommendedName>
    <alternativeName>
        <fullName evidence="9">Nuclear-associated protein</fullName>
    </alternativeName>
</protein>
<dbReference type="STRING" id="299467.A0A443SLK8"/>
<comment type="subcellular location">
    <subcellularLocation>
        <location evidence="1">Nucleus</location>
    </subcellularLocation>
</comment>
<dbReference type="Gene3D" id="1.25.10.10">
    <property type="entry name" value="Leucine-rich Repeat Variant"/>
    <property type="match status" value="1"/>
</dbReference>
<dbReference type="OrthoDB" id="1898821at2759"/>
<dbReference type="InterPro" id="IPR011989">
    <property type="entry name" value="ARM-like"/>
</dbReference>
<evidence type="ECO:0000256" key="9">
    <source>
        <dbReference type="ARBA" id="ARBA00083862"/>
    </source>
</evidence>
<dbReference type="AlphaFoldDB" id="A0A443SLK8"/>
<evidence type="ECO:0000256" key="10">
    <source>
        <dbReference type="SAM" id="MobiDB-lite"/>
    </source>
</evidence>
<evidence type="ECO:0000256" key="4">
    <source>
        <dbReference type="ARBA" id="ARBA00023054"/>
    </source>
</evidence>
<feature type="region of interest" description="Disordered" evidence="10">
    <location>
        <begin position="18"/>
        <end position="43"/>
    </location>
</feature>
<sequence>MDIEELLNYKPVRSIEDLEKEESAGGDRRATKRKLSDLDSDLSSETAPLDEMALKRLLLQFERRVLKNQELRIKFADNPTKFMDSEMELFDIIQKMNVISTQPELYSILVELKIIPTIMGLLCHENTDISCAIVAFLHELCDLDNCEEIEEVNTLMDALIDGQLIAQLVSNLERLDETQKDESEGVYNTLAIIESVTDYKPELTKDCQALLAWILQRLKMKLPFDANKLYSSEILAILLHNNEDNRKQLGSLNGIDTVLQQLAYYKRHDPSTSDEHEYMENLFDCLCSSLLCCYENRDLFFKGEGIELMNLIIKEKRKRNSTTNVRMGAIKVINHVLSTDKGKDDLLESCCNKFVDILGLRVLFPVFMNPKSVIGHCKKRELRDAVENVEEHCLSIILALLKYCKSENKRRVVTKFMESDFEKTERLMELHFKYADKLIKCDSQIKKERAQLMANDEEIDEDELFMRRLNVGGLFILQLTDHIIIRICSLYDEHFGSSSKNSTNSQQTGAVNKSETIKARIMKLINIHVTSVNHYKFIKQIMKDMAEEQEDKEHILELIEEF</sequence>
<organism evidence="12 13">
    <name type="scientific">Leptotrombidium deliense</name>
    <dbReference type="NCBI Taxonomy" id="299467"/>
    <lineage>
        <taxon>Eukaryota</taxon>
        <taxon>Metazoa</taxon>
        <taxon>Ecdysozoa</taxon>
        <taxon>Arthropoda</taxon>
        <taxon>Chelicerata</taxon>
        <taxon>Arachnida</taxon>
        <taxon>Acari</taxon>
        <taxon>Acariformes</taxon>
        <taxon>Trombidiformes</taxon>
        <taxon>Prostigmata</taxon>
        <taxon>Anystina</taxon>
        <taxon>Parasitengona</taxon>
        <taxon>Trombiculoidea</taxon>
        <taxon>Trombiculidae</taxon>
        <taxon>Leptotrombidium</taxon>
    </lineage>
</organism>
<dbReference type="Pfam" id="PF08216">
    <property type="entry name" value="CTNNBL"/>
    <property type="match status" value="1"/>
</dbReference>
<keyword evidence="5" id="KW-0539">Nucleus</keyword>
<comment type="function">
    <text evidence="6">Component of the PRP19-CDC5L complex that forms an integral part of the spliceosome and is required for activating pre-mRNA splicing. Participates in AID/AICDA-mediated somatic hypermutation (SHM) and class-switch recombination (CSR), 2 processes resulting in the production of high-affinity, mutated isotype-switched antibodies.</text>
</comment>
<evidence type="ECO:0000256" key="2">
    <source>
        <dbReference type="ARBA" id="ARBA00022553"/>
    </source>
</evidence>
<comment type="subunit">
    <text evidence="7">Component of the PRP19-CDC5L splicing complex composed of a core complex comprising a homotetramer of PRPF19, CDC5L, PLRG1 and BCAS2, and at least three less stably associated proteins CTNNBL1, CWC15 and HSPA8. Interacts directly with CWC15 and CDC5L in the complex. Interacts with AICDA; the interaction is important for the antibody diversification activity of AICDA. Interacts with PRPF31 (via its NLS). Interacts (via its N-terminal NLS) with KPNA1 and KPNA2.</text>
</comment>
<evidence type="ECO:0000259" key="11">
    <source>
        <dbReference type="SMART" id="SM01156"/>
    </source>
</evidence>
<dbReference type="SUPFAM" id="SSF48371">
    <property type="entry name" value="ARM repeat"/>
    <property type="match status" value="1"/>
</dbReference>
<keyword evidence="13" id="KW-1185">Reference proteome</keyword>
<reference evidence="12 13" key="1">
    <citation type="journal article" date="2018" name="Gigascience">
        <title>Genomes of trombidid mites reveal novel predicted allergens and laterally-transferred genes associated with secondary metabolism.</title>
        <authorList>
            <person name="Dong X."/>
            <person name="Chaisiri K."/>
            <person name="Xia D."/>
            <person name="Armstrong S.D."/>
            <person name="Fang Y."/>
            <person name="Donnelly M.J."/>
            <person name="Kadowaki T."/>
            <person name="McGarry J.W."/>
            <person name="Darby A.C."/>
            <person name="Makepeace B.L."/>
        </authorList>
    </citation>
    <scope>NUCLEOTIDE SEQUENCE [LARGE SCALE GENOMIC DNA]</scope>
    <source>
        <strain evidence="12">UoL-UT</strain>
    </source>
</reference>
<evidence type="ECO:0000256" key="3">
    <source>
        <dbReference type="ARBA" id="ARBA00022737"/>
    </source>
</evidence>
<evidence type="ECO:0000256" key="1">
    <source>
        <dbReference type="ARBA" id="ARBA00004123"/>
    </source>
</evidence>
<accession>A0A443SLK8</accession>
<evidence type="ECO:0000313" key="13">
    <source>
        <dbReference type="Proteomes" id="UP000288716"/>
    </source>
</evidence>
<gene>
    <name evidence="12" type="ORF">B4U80_03090</name>
</gene>
<dbReference type="VEuPathDB" id="VectorBase:LDEU003689"/>
<evidence type="ECO:0000256" key="5">
    <source>
        <dbReference type="ARBA" id="ARBA00023242"/>
    </source>
</evidence>
<keyword evidence="4" id="KW-0175">Coiled coil</keyword>
<dbReference type="InterPro" id="IPR039678">
    <property type="entry name" value="CTNNBL1"/>
</dbReference>
<feature type="compositionally biased region" description="Basic and acidic residues" evidence="10">
    <location>
        <begin position="18"/>
        <end position="37"/>
    </location>
</feature>
<evidence type="ECO:0000313" key="12">
    <source>
        <dbReference type="EMBL" id="RWS28353.1"/>
    </source>
</evidence>
<evidence type="ECO:0000256" key="8">
    <source>
        <dbReference type="ARBA" id="ARBA00070106"/>
    </source>
</evidence>
<dbReference type="Proteomes" id="UP000288716">
    <property type="component" value="Unassembled WGS sequence"/>
</dbReference>
<dbReference type="PANTHER" id="PTHR14978:SF0">
    <property type="entry name" value="BETA-CATENIN-LIKE PROTEIN 1"/>
    <property type="match status" value="1"/>
</dbReference>
<dbReference type="GO" id="GO:0005681">
    <property type="term" value="C:spliceosomal complex"/>
    <property type="evidence" value="ECO:0007669"/>
    <property type="project" value="TreeGrafter"/>
</dbReference>
<dbReference type="FunFam" id="1.25.10.10:FF:001136">
    <property type="entry name" value="Beta-catenin-like protein 1"/>
    <property type="match status" value="1"/>
</dbReference>
<dbReference type="PANTHER" id="PTHR14978">
    <property type="entry name" value="BETA-CATENIN-LIKE PROTEIN 1 NUCLEAR ASSOCIATED PROTEIN"/>
    <property type="match status" value="1"/>
</dbReference>
<comment type="caution">
    <text evidence="12">The sequence shown here is derived from an EMBL/GenBank/DDBJ whole genome shotgun (WGS) entry which is preliminary data.</text>
</comment>
<dbReference type="InterPro" id="IPR013180">
    <property type="entry name" value="CTNNBL1_N"/>
</dbReference>
<dbReference type="EMBL" id="NCKV01001435">
    <property type="protein sequence ID" value="RWS28353.1"/>
    <property type="molecule type" value="Genomic_DNA"/>
</dbReference>
<feature type="domain" description="Beta-catenin-like protein 1 N-terminal" evidence="11">
    <location>
        <begin position="31"/>
        <end position="134"/>
    </location>
</feature>
<evidence type="ECO:0000256" key="7">
    <source>
        <dbReference type="ARBA" id="ARBA00061776"/>
    </source>
</evidence>
<dbReference type="GO" id="GO:0010467">
    <property type="term" value="P:gene expression"/>
    <property type="evidence" value="ECO:0007669"/>
    <property type="project" value="UniProtKB-ARBA"/>
</dbReference>
<proteinExistence type="predicted"/>
<keyword evidence="3" id="KW-0677">Repeat</keyword>
<name>A0A443SLK8_9ACAR</name>
<dbReference type="InterPro" id="IPR016024">
    <property type="entry name" value="ARM-type_fold"/>
</dbReference>
<evidence type="ECO:0000256" key="6">
    <source>
        <dbReference type="ARBA" id="ARBA00058456"/>
    </source>
</evidence>
<dbReference type="SMART" id="SM01156">
    <property type="entry name" value="DUF1716"/>
    <property type="match status" value="1"/>
</dbReference>